<keyword evidence="2" id="KW-1185">Reference proteome</keyword>
<accession>A0A166B7M3</accession>
<organism evidence="1 2">
    <name type="scientific">Sistotremastrum suecicum HHB10207 ss-3</name>
    <dbReference type="NCBI Taxonomy" id="1314776"/>
    <lineage>
        <taxon>Eukaryota</taxon>
        <taxon>Fungi</taxon>
        <taxon>Dikarya</taxon>
        <taxon>Basidiomycota</taxon>
        <taxon>Agaricomycotina</taxon>
        <taxon>Agaricomycetes</taxon>
        <taxon>Sistotremastrales</taxon>
        <taxon>Sistotremastraceae</taxon>
        <taxon>Sistotremastrum</taxon>
    </lineage>
</organism>
<proteinExistence type="predicted"/>
<name>A0A166B7M3_9AGAM</name>
<dbReference type="Proteomes" id="UP000076798">
    <property type="component" value="Unassembled WGS sequence"/>
</dbReference>
<reference evidence="1 2" key="1">
    <citation type="journal article" date="2016" name="Mol. Biol. Evol.">
        <title>Comparative Genomics of Early-Diverging Mushroom-Forming Fungi Provides Insights into the Origins of Lignocellulose Decay Capabilities.</title>
        <authorList>
            <person name="Nagy L.G."/>
            <person name="Riley R."/>
            <person name="Tritt A."/>
            <person name="Adam C."/>
            <person name="Daum C."/>
            <person name="Floudas D."/>
            <person name="Sun H."/>
            <person name="Yadav J.S."/>
            <person name="Pangilinan J."/>
            <person name="Larsson K.H."/>
            <person name="Matsuura K."/>
            <person name="Barry K."/>
            <person name="Labutti K."/>
            <person name="Kuo R."/>
            <person name="Ohm R.A."/>
            <person name="Bhattacharya S.S."/>
            <person name="Shirouzu T."/>
            <person name="Yoshinaga Y."/>
            <person name="Martin F.M."/>
            <person name="Grigoriev I.V."/>
            <person name="Hibbett D.S."/>
        </authorList>
    </citation>
    <scope>NUCLEOTIDE SEQUENCE [LARGE SCALE GENOMIC DNA]</scope>
    <source>
        <strain evidence="1 2">HHB10207 ss-3</strain>
    </source>
</reference>
<dbReference type="EMBL" id="KV428118">
    <property type="protein sequence ID" value="KZT36074.1"/>
    <property type="molecule type" value="Genomic_DNA"/>
</dbReference>
<dbReference type="AlphaFoldDB" id="A0A166B7M3"/>
<evidence type="ECO:0000313" key="2">
    <source>
        <dbReference type="Proteomes" id="UP000076798"/>
    </source>
</evidence>
<evidence type="ECO:0000313" key="1">
    <source>
        <dbReference type="EMBL" id="KZT36074.1"/>
    </source>
</evidence>
<protein>
    <submittedName>
        <fullName evidence="1">Uncharacterized protein</fullName>
    </submittedName>
</protein>
<dbReference type="OrthoDB" id="10577038at2759"/>
<sequence>MSFGDRVAFVRKRAHQPAAAPQAAIIAKGRFVKYEPTRNVFALSSSGAIVTRAKERPCLITHVRPGNQAIVAPMTGAHGNDVTGWYRPLLMLANWWCPIKLLRENGTTLIEAPRDSDVSNRTPLEVTVEPHKDNKPSYIWIGDFGESVPITELSHAARQTMSDAQFQRWRNLHDTVFPRPTDDKGRSSYRDLYPTVPWGFLPVPPSPQ</sequence>
<gene>
    <name evidence="1" type="ORF">SISSUDRAFT_1063981</name>
</gene>